<dbReference type="RefSeq" id="WP_153372335.1">
    <property type="nucleotide sequence ID" value="NZ_CP045650.1"/>
</dbReference>
<dbReference type="AlphaFoldDB" id="A0A5Q0P6J1"/>
<dbReference type="EMBL" id="CP045650">
    <property type="protein sequence ID" value="QGA11731.1"/>
    <property type="molecule type" value="Genomic_DNA"/>
</dbReference>
<evidence type="ECO:0000313" key="1">
    <source>
        <dbReference type="EMBL" id="MQW91364.1"/>
    </source>
</evidence>
<keyword evidence="3" id="KW-1185">Reference proteome</keyword>
<organism evidence="1 4">
    <name type="scientific">Acinetobacter wanghuae</name>
    <dbReference type="NCBI Taxonomy" id="2662362"/>
    <lineage>
        <taxon>Bacteria</taxon>
        <taxon>Pseudomonadati</taxon>
        <taxon>Pseudomonadota</taxon>
        <taxon>Gammaproteobacteria</taxon>
        <taxon>Moraxellales</taxon>
        <taxon>Moraxellaceae</taxon>
        <taxon>Acinetobacter</taxon>
    </lineage>
</organism>
<dbReference type="Proteomes" id="UP000327478">
    <property type="component" value="Chromosome"/>
</dbReference>
<dbReference type="Proteomes" id="UP000480556">
    <property type="component" value="Unassembled WGS sequence"/>
</dbReference>
<accession>A0A5Q0P6J1</accession>
<dbReference type="InterPro" id="IPR014347">
    <property type="entry name" value="Tautomerase/MIF_sf"/>
</dbReference>
<dbReference type="SUPFAM" id="SSF55331">
    <property type="entry name" value="Tautomerase/MIF"/>
    <property type="match status" value="1"/>
</dbReference>
<gene>
    <name evidence="2" type="ORF">GFH30_10240</name>
    <name evidence="1" type="ORF">GHJ48_02905</name>
</gene>
<dbReference type="Gene3D" id="3.30.429.10">
    <property type="entry name" value="Macrophage Migration Inhibitory Factor"/>
    <property type="match status" value="1"/>
</dbReference>
<reference evidence="3 4" key="1">
    <citation type="submission" date="2019-10" db="EMBL/GenBank/DDBJ databases">
        <authorList>
            <person name="Dong K."/>
        </authorList>
    </citation>
    <scope>NUCLEOTIDE SEQUENCE [LARGE SCALE GENOMIC DNA]</scope>
    <source>
        <strain evidence="2">Dk386</strain>
        <strain evidence="3">dk386</strain>
        <strain evidence="1">Dk771</strain>
        <strain evidence="4">dk771</strain>
    </source>
</reference>
<evidence type="ECO:0000313" key="2">
    <source>
        <dbReference type="EMBL" id="QGA11731.1"/>
    </source>
</evidence>
<dbReference type="InterPro" id="IPR004220">
    <property type="entry name" value="5-COMe_2-OHmuconate_Isoase"/>
</dbReference>
<dbReference type="EMBL" id="WITK01000003">
    <property type="protein sequence ID" value="MQW91364.1"/>
    <property type="molecule type" value="Genomic_DNA"/>
</dbReference>
<dbReference type="PANTHER" id="PTHR37950">
    <property type="entry name" value="4-HYDROXYPHENYLACETATE CATABOLISM PROTEIN"/>
    <property type="match status" value="1"/>
</dbReference>
<dbReference type="PANTHER" id="PTHR37950:SF1">
    <property type="entry name" value="4-HYDROXYPHENYLACETATE CATABOLISM PROTEIN"/>
    <property type="match status" value="1"/>
</dbReference>
<evidence type="ECO:0000313" key="3">
    <source>
        <dbReference type="Proteomes" id="UP000327478"/>
    </source>
</evidence>
<dbReference type="Pfam" id="PF02962">
    <property type="entry name" value="CHMI"/>
    <property type="match status" value="1"/>
</dbReference>
<evidence type="ECO:0000313" key="4">
    <source>
        <dbReference type="Proteomes" id="UP000480556"/>
    </source>
</evidence>
<name>A0A5Q0P6J1_9GAMM</name>
<dbReference type="GO" id="GO:0008704">
    <property type="term" value="F:5-carboxymethyl-2-hydroxymuconate delta-isomerase activity"/>
    <property type="evidence" value="ECO:0007669"/>
    <property type="project" value="InterPro"/>
</dbReference>
<proteinExistence type="predicted"/>
<sequence length="125" mass="13924">MPHIHLEYSDNLTELDPKPLLTAIHEKMLAGHFVQSAKELKSRAIKQSNYLIGLGEENDAYLHAKVSVLSGRDEPTKIAISQEVLTAIQESFTQPENLNVQICVEIIEMPKSTYSKVALSAKHSI</sequence>
<protein>
    <submittedName>
        <fullName evidence="1">5-carboxymethyl-2-hydroxymuconate isomerase</fullName>
    </submittedName>
</protein>
<keyword evidence="1" id="KW-0413">Isomerase</keyword>
<dbReference type="CDD" id="cd00580">
    <property type="entry name" value="CHMI"/>
    <property type="match status" value="1"/>
</dbReference>